<dbReference type="Pfam" id="PF00884">
    <property type="entry name" value="Sulfatase"/>
    <property type="match status" value="1"/>
</dbReference>
<evidence type="ECO:0000313" key="5">
    <source>
        <dbReference type="EMBL" id="QDU62576.1"/>
    </source>
</evidence>
<dbReference type="AlphaFoldDB" id="A0A518B6I0"/>
<feature type="domain" description="Sulfatase N-terminal" evidence="4">
    <location>
        <begin position="52"/>
        <end position="359"/>
    </location>
</feature>
<dbReference type="EMBL" id="CP036279">
    <property type="protein sequence ID" value="QDU62576.1"/>
    <property type="molecule type" value="Genomic_DNA"/>
</dbReference>
<evidence type="ECO:0000256" key="1">
    <source>
        <dbReference type="ARBA" id="ARBA00008779"/>
    </source>
</evidence>
<evidence type="ECO:0000259" key="4">
    <source>
        <dbReference type="Pfam" id="PF00884"/>
    </source>
</evidence>
<dbReference type="EC" id="3.1.6.1" evidence="5"/>
<evidence type="ECO:0000256" key="3">
    <source>
        <dbReference type="SAM" id="MobiDB-lite"/>
    </source>
</evidence>
<gene>
    <name evidence="5" type="primary">atsA_33</name>
    <name evidence="5" type="ORF">Pan216_34430</name>
</gene>
<dbReference type="SUPFAM" id="SSF53649">
    <property type="entry name" value="Alkaline phosphatase-like"/>
    <property type="match status" value="1"/>
</dbReference>
<dbReference type="InterPro" id="IPR017850">
    <property type="entry name" value="Alkaline_phosphatase_core_sf"/>
</dbReference>
<evidence type="ECO:0000256" key="2">
    <source>
        <dbReference type="ARBA" id="ARBA00022801"/>
    </source>
</evidence>
<accession>A0A518B6I0</accession>
<dbReference type="InterPro" id="IPR050738">
    <property type="entry name" value="Sulfatase"/>
</dbReference>
<dbReference type="PANTHER" id="PTHR42693:SF53">
    <property type="entry name" value="ENDO-4-O-SULFATASE"/>
    <property type="match status" value="1"/>
</dbReference>
<dbReference type="GO" id="GO:0004065">
    <property type="term" value="F:arylsulfatase activity"/>
    <property type="evidence" value="ECO:0007669"/>
    <property type="project" value="UniProtKB-EC"/>
</dbReference>
<dbReference type="RefSeq" id="WP_145259432.1">
    <property type="nucleotide sequence ID" value="NZ_CP036279.1"/>
</dbReference>
<dbReference type="KEGG" id="knv:Pan216_34430"/>
<name>A0A518B6I0_9BACT</name>
<feature type="region of interest" description="Disordered" evidence="3">
    <location>
        <begin position="470"/>
        <end position="503"/>
    </location>
</feature>
<keyword evidence="2 5" id="KW-0378">Hydrolase</keyword>
<evidence type="ECO:0000313" key="6">
    <source>
        <dbReference type="Proteomes" id="UP000317093"/>
    </source>
</evidence>
<proteinExistence type="inferred from homology"/>
<dbReference type="Gene3D" id="3.40.720.10">
    <property type="entry name" value="Alkaline Phosphatase, subunit A"/>
    <property type="match status" value="1"/>
</dbReference>
<dbReference type="InterPro" id="IPR000917">
    <property type="entry name" value="Sulfatase_N"/>
</dbReference>
<reference evidence="5 6" key="1">
    <citation type="submission" date="2019-02" db="EMBL/GenBank/DDBJ databases">
        <title>Deep-cultivation of Planctomycetes and their phenomic and genomic characterization uncovers novel biology.</title>
        <authorList>
            <person name="Wiegand S."/>
            <person name="Jogler M."/>
            <person name="Boedeker C."/>
            <person name="Pinto D."/>
            <person name="Vollmers J."/>
            <person name="Rivas-Marin E."/>
            <person name="Kohn T."/>
            <person name="Peeters S.H."/>
            <person name="Heuer A."/>
            <person name="Rast P."/>
            <person name="Oberbeckmann S."/>
            <person name="Bunk B."/>
            <person name="Jeske O."/>
            <person name="Meyerdierks A."/>
            <person name="Storesund J.E."/>
            <person name="Kallscheuer N."/>
            <person name="Luecker S."/>
            <person name="Lage O.M."/>
            <person name="Pohl T."/>
            <person name="Merkel B.J."/>
            <person name="Hornburger P."/>
            <person name="Mueller R.-W."/>
            <person name="Bruemmer F."/>
            <person name="Labrenz M."/>
            <person name="Spormann A.M."/>
            <person name="Op den Camp H."/>
            <person name="Overmann J."/>
            <person name="Amann R."/>
            <person name="Jetten M.S.M."/>
            <person name="Mascher T."/>
            <person name="Medema M.H."/>
            <person name="Devos D.P."/>
            <person name="Kaster A.-K."/>
            <person name="Ovreas L."/>
            <person name="Rohde M."/>
            <person name="Galperin M.Y."/>
            <person name="Jogler C."/>
        </authorList>
    </citation>
    <scope>NUCLEOTIDE SEQUENCE [LARGE SCALE GENOMIC DNA]</scope>
    <source>
        <strain evidence="5 6">Pan216</strain>
    </source>
</reference>
<dbReference type="OrthoDB" id="9783154at2"/>
<organism evidence="5 6">
    <name type="scientific">Kolteria novifilia</name>
    <dbReference type="NCBI Taxonomy" id="2527975"/>
    <lineage>
        <taxon>Bacteria</taxon>
        <taxon>Pseudomonadati</taxon>
        <taxon>Planctomycetota</taxon>
        <taxon>Planctomycetia</taxon>
        <taxon>Kolteriales</taxon>
        <taxon>Kolteriaceae</taxon>
        <taxon>Kolteria</taxon>
    </lineage>
</organism>
<sequence>MREFGRPCSFSPVGDTPRRCRRALPPHLGFVAFVLLGAVATTARAATSSASPNIVIIFTDDLGYADVGTFGAKGFKTPNLDRLANQGMRFTDFYVSQAVCSASRAALLTGCYSNRVGILGALGPGSATGINAEETTIAELLKQKDYATAAYGKWHLGDRLDFLPTEHGFDDYFGLPYSNDMWPSHPTNKKFPDLPLIEKDKVLELNPDQSQLTTRYTERAVAFIEKNEHRPFFLYLAHSMPHVPLFVSDKFKGSSEQGLYGDVIQEIDWSVGQVMDTIDKNGLSKKTLIVFISDNGPWLSYGNHAGSALPLREGKGTSFDGGARVPCLMRWTGKIPADSVCREPAMTIDLLPTIAYLTGAKLPDHTIDGKNIWPLMAGEPNAKSPQEAYYFYYGKQLQGIRQGKWKLHFPHPYRSLKGEPGKDGTPSPYVQKKTGVELYDLDADIGEREDVANKYPDVVARLKTLGDQMRAELGDSATKQKGAGARPPGRSTQPSLGRPDKKS</sequence>
<keyword evidence="6" id="KW-1185">Reference proteome</keyword>
<dbReference type="Gene3D" id="3.30.1120.10">
    <property type="match status" value="1"/>
</dbReference>
<protein>
    <submittedName>
        <fullName evidence="5">Arylsulfatase</fullName>
        <ecNumber evidence="5">3.1.6.1</ecNumber>
    </submittedName>
</protein>
<dbReference type="Pfam" id="PF14707">
    <property type="entry name" value="Sulfatase_C"/>
    <property type="match status" value="1"/>
</dbReference>
<dbReference type="PANTHER" id="PTHR42693">
    <property type="entry name" value="ARYLSULFATASE FAMILY MEMBER"/>
    <property type="match status" value="1"/>
</dbReference>
<dbReference type="Proteomes" id="UP000317093">
    <property type="component" value="Chromosome"/>
</dbReference>
<comment type="similarity">
    <text evidence="1">Belongs to the sulfatase family.</text>
</comment>
<dbReference type="CDD" id="cd16026">
    <property type="entry name" value="GALNS_like"/>
    <property type="match status" value="1"/>
</dbReference>